<evidence type="ECO:0000313" key="3">
    <source>
        <dbReference type="Proteomes" id="UP000502260"/>
    </source>
</evidence>
<keyword evidence="1" id="KW-0732">Signal</keyword>
<sequence>MKRALVVALLVSLNAAAGEQVVCHYTYGGETQVLAARPVQSPYAVKGIKVGSYFQLRLVFQDQPAALAAIKIYTYVDRDEGPTLIHQASFPYPPPGNRASRYGFSGLQSVYEPVRDSELQYWCEMATDKGARR</sequence>
<accession>A0A6F8V9L5</accession>
<dbReference type="EMBL" id="AP022853">
    <property type="protein sequence ID" value="BCB25459.1"/>
    <property type="molecule type" value="Genomic_DNA"/>
</dbReference>
<reference evidence="3" key="1">
    <citation type="submission" date="2020-03" db="EMBL/GenBank/DDBJ databases">
        <title>Complete genome sequence of sulfur-oxidizing bacterium skT11.</title>
        <authorList>
            <person name="Kanda M."/>
            <person name="Kojima H."/>
            <person name="Fukui M."/>
        </authorList>
    </citation>
    <scope>NUCLEOTIDE SEQUENCE [LARGE SCALE GENOMIC DNA]</scope>
    <source>
        <strain evidence="3">skT11</strain>
    </source>
</reference>
<dbReference type="Proteomes" id="UP000502260">
    <property type="component" value="Chromosome"/>
</dbReference>
<dbReference type="AlphaFoldDB" id="A0A6F8V9L5"/>
<keyword evidence="3" id="KW-1185">Reference proteome</keyword>
<feature type="signal peptide" evidence="1">
    <location>
        <begin position="1"/>
        <end position="17"/>
    </location>
</feature>
<protein>
    <submittedName>
        <fullName evidence="2">Uncharacterized protein</fullName>
    </submittedName>
</protein>
<name>A0A6F8V9L5_9PROT</name>
<organism evidence="2 3">
    <name type="scientific">Sulfurimicrobium lacus</name>
    <dbReference type="NCBI Taxonomy" id="2715678"/>
    <lineage>
        <taxon>Bacteria</taxon>
        <taxon>Pseudomonadati</taxon>
        <taxon>Pseudomonadota</taxon>
        <taxon>Betaproteobacteria</taxon>
        <taxon>Nitrosomonadales</taxon>
        <taxon>Sulfuricellaceae</taxon>
        <taxon>Sulfurimicrobium</taxon>
    </lineage>
</organism>
<dbReference type="RefSeq" id="WP_173059445.1">
    <property type="nucleotide sequence ID" value="NZ_AP022853.1"/>
</dbReference>
<evidence type="ECO:0000256" key="1">
    <source>
        <dbReference type="SAM" id="SignalP"/>
    </source>
</evidence>
<evidence type="ECO:0000313" key="2">
    <source>
        <dbReference type="EMBL" id="BCB25459.1"/>
    </source>
</evidence>
<dbReference type="KEGG" id="slac:SKTS_03450"/>
<gene>
    <name evidence="2" type="ORF">SKTS_03450</name>
</gene>
<feature type="chain" id="PRO_5026113538" evidence="1">
    <location>
        <begin position="18"/>
        <end position="133"/>
    </location>
</feature>
<proteinExistence type="predicted"/>